<dbReference type="Pfam" id="PF13527">
    <property type="entry name" value="Acetyltransf_9"/>
    <property type="match status" value="1"/>
</dbReference>
<sequence>MSMMSIRTATPRDRDAIRLVEEHAFGQKMEAGLVDALVSDGDAIIELVAEDDGQVVGHILFSRLFVSKGGKNFPAVALAPLAVEPAFHGAGIGGALIREAHLRLKAAGEKLSLVLGEPAYYGRFGYSHERAAKFESEYQCEALQALAWDEAAPETGSLVYASAFGSALAA</sequence>
<organism evidence="2 3">
    <name type="scientific">Allomesorhizobium camelthorni</name>
    <dbReference type="NCBI Taxonomy" id="475069"/>
    <lineage>
        <taxon>Bacteria</taxon>
        <taxon>Pseudomonadati</taxon>
        <taxon>Pseudomonadota</taxon>
        <taxon>Alphaproteobacteria</taxon>
        <taxon>Hyphomicrobiales</taxon>
        <taxon>Phyllobacteriaceae</taxon>
        <taxon>Allomesorhizobium</taxon>
    </lineage>
</organism>
<comment type="caution">
    <text evidence="2">The sequence shown here is derived from an EMBL/GenBank/DDBJ whole genome shotgun (WGS) entry which is preliminary data.</text>
</comment>
<protein>
    <submittedName>
        <fullName evidence="2">N-acetyltransferase</fullName>
    </submittedName>
</protein>
<dbReference type="InterPro" id="IPR016181">
    <property type="entry name" value="Acyl_CoA_acyltransferase"/>
</dbReference>
<dbReference type="Gene3D" id="3.40.630.30">
    <property type="match status" value="1"/>
</dbReference>
<evidence type="ECO:0000313" key="3">
    <source>
        <dbReference type="Proteomes" id="UP001642900"/>
    </source>
</evidence>
<evidence type="ECO:0000259" key="1">
    <source>
        <dbReference type="PROSITE" id="PS51186"/>
    </source>
</evidence>
<evidence type="ECO:0000313" key="2">
    <source>
        <dbReference type="EMBL" id="NGO53043.1"/>
    </source>
</evidence>
<feature type="domain" description="N-acetyltransferase" evidence="1">
    <location>
        <begin position="4"/>
        <end position="153"/>
    </location>
</feature>
<gene>
    <name evidence="2" type="ORF">G6N73_18025</name>
</gene>
<name>A0A6G4WFS3_9HYPH</name>
<dbReference type="EMBL" id="JAAKZF010000026">
    <property type="protein sequence ID" value="NGO53043.1"/>
    <property type="molecule type" value="Genomic_DNA"/>
</dbReference>
<accession>A0A6G4WFS3</accession>
<proteinExistence type="predicted"/>
<dbReference type="RefSeq" id="WP_165030025.1">
    <property type="nucleotide sequence ID" value="NZ_JAAKZF010000026.1"/>
</dbReference>
<dbReference type="InterPro" id="IPR000182">
    <property type="entry name" value="GNAT_dom"/>
</dbReference>
<dbReference type="CDD" id="cd04301">
    <property type="entry name" value="NAT_SF"/>
    <property type="match status" value="1"/>
</dbReference>
<dbReference type="GO" id="GO:0016747">
    <property type="term" value="F:acyltransferase activity, transferring groups other than amino-acyl groups"/>
    <property type="evidence" value="ECO:0007669"/>
    <property type="project" value="InterPro"/>
</dbReference>
<dbReference type="AlphaFoldDB" id="A0A6G4WFS3"/>
<dbReference type="PROSITE" id="PS51186">
    <property type="entry name" value="GNAT"/>
    <property type="match status" value="1"/>
</dbReference>
<dbReference type="SUPFAM" id="SSF55729">
    <property type="entry name" value="Acyl-CoA N-acyltransferases (Nat)"/>
    <property type="match status" value="1"/>
</dbReference>
<dbReference type="Proteomes" id="UP001642900">
    <property type="component" value="Unassembled WGS sequence"/>
</dbReference>
<keyword evidence="3" id="KW-1185">Reference proteome</keyword>
<reference evidence="2 3" key="1">
    <citation type="submission" date="2020-02" db="EMBL/GenBank/DDBJ databases">
        <title>Genome sequence of strain CCNWXJ40-4.</title>
        <authorList>
            <person name="Gao J."/>
            <person name="Sun J."/>
        </authorList>
    </citation>
    <scope>NUCLEOTIDE SEQUENCE [LARGE SCALE GENOMIC DNA]</scope>
    <source>
        <strain evidence="2 3">CCNWXJ 40-4</strain>
    </source>
</reference>